<protein>
    <submittedName>
        <fullName evidence="1">Uncharacterized protein</fullName>
    </submittedName>
</protein>
<sequence>MYLVSQGGELLKSVLIYFLPLTLVLQRSNRLYWHASITRFLLSESEKLTYRPAEAEDRASDVIPKYHVYTV</sequence>
<keyword evidence="2" id="KW-1185">Reference proteome</keyword>
<name>A0A4Z1I8S2_9HELO</name>
<dbReference type="Proteomes" id="UP000297527">
    <property type="component" value="Unassembled WGS sequence"/>
</dbReference>
<reference evidence="1 2" key="1">
    <citation type="submission" date="2017-12" db="EMBL/GenBank/DDBJ databases">
        <title>Comparative genomics of Botrytis spp.</title>
        <authorList>
            <person name="Valero-Jimenez C.A."/>
            <person name="Tapia P."/>
            <person name="Veloso J."/>
            <person name="Silva-Moreno E."/>
            <person name="Staats M."/>
            <person name="Valdes J.H."/>
            <person name="Van Kan J.A.L."/>
        </authorList>
    </citation>
    <scope>NUCLEOTIDE SEQUENCE [LARGE SCALE GENOMIC DNA]</scope>
    <source>
        <strain evidence="1 2">MUCL11595</strain>
    </source>
</reference>
<dbReference type="EMBL" id="PQXN01000069">
    <property type="protein sequence ID" value="TGO57114.1"/>
    <property type="molecule type" value="Genomic_DNA"/>
</dbReference>
<proteinExistence type="predicted"/>
<accession>A0A4Z1I8S2</accession>
<evidence type="ECO:0000313" key="2">
    <source>
        <dbReference type="Proteomes" id="UP000297527"/>
    </source>
</evidence>
<gene>
    <name evidence="1" type="ORF">BCON_0069g00080</name>
</gene>
<organism evidence="1 2">
    <name type="scientific">Botryotinia convoluta</name>
    <dbReference type="NCBI Taxonomy" id="54673"/>
    <lineage>
        <taxon>Eukaryota</taxon>
        <taxon>Fungi</taxon>
        <taxon>Dikarya</taxon>
        <taxon>Ascomycota</taxon>
        <taxon>Pezizomycotina</taxon>
        <taxon>Leotiomycetes</taxon>
        <taxon>Helotiales</taxon>
        <taxon>Sclerotiniaceae</taxon>
        <taxon>Botryotinia</taxon>
    </lineage>
</organism>
<comment type="caution">
    <text evidence="1">The sequence shown here is derived from an EMBL/GenBank/DDBJ whole genome shotgun (WGS) entry which is preliminary data.</text>
</comment>
<dbReference type="AlphaFoldDB" id="A0A4Z1I8S2"/>
<evidence type="ECO:0000313" key="1">
    <source>
        <dbReference type="EMBL" id="TGO57114.1"/>
    </source>
</evidence>